<dbReference type="InterPro" id="IPR018958">
    <property type="entry name" value="Knr4/Smi1-like_dom"/>
</dbReference>
<dbReference type="PANTHER" id="PTHR47432:SF1">
    <property type="entry name" value="CELL WALL ASSEMBLY REGULATOR SMI1"/>
    <property type="match status" value="1"/>
</dbReference>
<evidence type="ECO:0000313" key="4">
    <source>
        <dbReference type="EMBL" id="RKP30562.1"/>
    </source>
</evidence>
<feature type="region of interest" description="Disordered" evidence="2">
    <location>
        <begin position="45"/>
        <end position="69"/>
    </location>
</feature>
<dbReference type="Proteomes" id="UP000268321">
    <property type="component" value="Unassembled WGS sequence"/>
</dbReference>
<feature type="compositionally biased region" description="Basic and acidic residues" evidence="2">
    <location>
        <begin position="514"/>
        <end position="527"/>
    </location>
</feature>
<dbReference type="PANTHER" id="PTHR47432">
    <property type="entry name" value="CELL WALL ASSEMBLY REGULATOR SMI1"/>
    <property type="match status" value="1"/>
</dbReference>
<sequence>MGFMNAIKGFVHSVTTNDHYALYGSPYAQSSAGTAVLDTLNGSQTNSLVSSRNESSTNIGGYRPGMRSSTNINGISGNDSSTTIHELQNFGANGQVPIPSINSLWDRIERFLETEYPELEDALNSGASTADLNEFEKDLAAGPLSVEIRQFYKRHDGQFRDGKSTGIIMGLPLLDLESIMEEYTVWSNVAKRVESEYMNLKLQQAQLERISSDALGASSSSAPSVDPALVYKIANHYLLHQKSVPLGAVQLCYVHRGWVPISKDHAGNVLAIDLAPGAAGIRGQIILFGRDFDTKVVVASSLQELLFMLVNDFEDGKYQIDHTESYGDNGYLDSSRMDDYMIGDEDEDNGKLLFFDRDGSEFKYNKGQLSYIEVLKRRALKRHGVAHVNHFNTAFSPRRLPKRKPASANASPNPDKGESTFSRDNSVFDLLKETLIDDALETKSVSAAGPLKLRNFQPSDTLAASSPNDESADTKEAPATTTSTDQLAKDLDVVEVDDEPAQSQGDKSIVYDASVDKMKDTPTENKD</sequence>
<evidence type="ECO:0000313" key="5">
    <source>
        <dbReference type="Proteomes" id="UP000268321"/>
    </source>
</evidence>
<dbReference type="SUPFAM" id="SSF160631">
    <property type="entry name" value="SMI1/KNR4-like"/>
    <property type="match status" value="1"/>
</dbReference>
<keyword evidence="5" id="KW-1185">Reference proteome</keyword>
<evidence type="ECO:0000256" key="2">
    <source>
        <dbReference type="SAM" id="MobiDB-lite"/>
    </source>
</evidence>
<dbReference type="GO" id="GO:0043332">
    <property type="term" value="C:mating projection tip"/>
    <property type="evidence" value="ECO:0007669"/>
    <property type="project" value="TreeGrafter"/>
</dbReference>
<dbReference type="InterPro" id="IPR009203">
    <property type="entry name" value="Knr4/Smi1"/>
</dbReference>
<dbReference type="InterPro" id="IPR037883">
    <property type="entry name" value="Knr4/Smi1-like_sf"/>
</dbReference>
<dbReference type="EMBL" id="ML004456">
    <property type="protein sequence ID" value="RKP30562.1"/>
    <property type="molecule type" value="Genomic_DNA"/>
</dbReference>
<dbReference type="OrthoDB" id="2305498at2759"/>
<protein>
    <submittedName>
        <fullName evidence="4">Cell wall assembly and cell proliferation coordinating protein</fullName>
    </submittedName>
</protein>
<dbReference type="InterPro" id="IPR051873">
    <property type="entry name" value="KNR4/SMI1_regulator"/>
</dbReference>
<feature type="domain" description="Knr4/Smi1-like" evidence="3">
    <location>
        <begin position="126"/>
        <end position="308"/>
    </location>
</feature>
<reference evidence="5" key="1">
    <citation type="journal article" date="2018" name="Nat. Microbiol.">
        <title>Leveraging single-cell genomics to expand the fungal tree of life.</title>
        <authorList>
            <person name="Ahrendt S.R."/>
            <person name="Quandt C.A."/>
            <person name="Ciobanu D."/>
            <person name="Clum A."/>
            <person name="Salamov A."/>
            <person name="Andreopoulos B."/>
            <person name="Cheng J.F."/>
            <person name="Woyke T."/>
            <person name="Pelin A."/>
            <person name="Henrissat B."/>
            <person name="Reynolds N.K."/>
            <person name="Benny G.L."/>
            <person name="Smith M.E."/>
            <person name="James T.Y."/>
            <person name="Grigoriev I.V."/>
        </authorList>
    </citation>
    <scope>NUCLEOTIDE SEQUENCE [LARGE SCALE GENOMIC DNA]</scope>
    <source>
        <strain evidence="5">Baker2002</strain>
    </source>
</reference>
<dbReference type="Pfam" id="PF09346">
    <property type="entry name" value="SMI1_KNR4"/>
    <property type="match status" value="1"/>
</dbReference>
<proteinExistence type="inferred from homology"/>
<accession>A0A4P9ZDT9</accession>
<dbReference type="SMART" id="SM00860">
    <property type="entry name" value="SMI1_KNR4"/>
    <property type="match status" value="1"/>
</dbReference>
<dbReference type="PIRSF" id="PIRSF017023">
    <property type="entry name" value="KNR4"/>
    <property type="match status" value="1"/>
</dbReference>
<gene>
    <name evidence="4" type="ORF">METBISCDRAFT_15993</name>
</gene>
<feature type="region of interest" description="Disordered" evidence="2">
    <location>
        <begin position="394"/>
        <end position="424"/>
    </location>
</feature>
<evidence type="ECO:0000256" key="1">
    <source>
        <dbReference type="ARBA" id="ARBA00005303"/>
    </source>
</evidence>
<dbReference type="GO" id="GO:0070880">
    <property type="term" value="P:fungal-type cell wall beta-glucan biosynthetic process"/>
    <property type="evidence" value="ECO:0007669"/>
    <property type="project" value="TreeGrafter"/>
</dbReference>
<feature type="compositionally biased region" description="Polar residues" evidence="2">
    <location>
        <begin position="45"/>
        <end position="59"/>
    </location>
</feature>
<comment type="similarity">
    <text evidence="1">Belongs to the KNR4/SMI1 family.</text>
</comment>
<evidence type="ECO:0000259" key="3">
    <source>
        <dbReference type="SMART" id="SM00860"/>
    </source>
</evidence>
<organism evidence="4 5">
    <name type="scientific">Metschnikowia bicuspidata</name>
    <dbReference type="NCBI Taxonomy" id="27322"/>
    <lineage>
        <taxon>Eukaryota</taxon>
        <taxon>Fungi</taxon>
        <taxon>Dikarya</taxon>
        <taxon>Ascomycota</taxon>
        <taxon>Saccharomycotina</taxon>
        <taxon>Pichiomycetes</taxon>
        <taxon>Metschnikowiaceae</taxon>
        <taxon>Metschnikowia</taxon>
    </lineage>
</organism>
<feature type="compositionally biased region" description="Polar residues" evidence="2">
    <location>
        <begin position="458"/>
        <end position="469"/>
    </location>
</feature>
<dbReference type="AlphaFoldDB" id="A0A4P9ZDT9"/>
<feature type="region of interest" description="Disordered" evidence="2">
    <location>
        <begin position="458"/>
        <end position="527"/>
    </location>
</feature>
<name>A0A4P9ZDT9_9ASCO</name>